<dbReference type="PANTHER" id="PTHR43877">
    <property type="entry name" value="AMINOALKYLPHOSPHONATE N-ACETYLTRANSFERASE-RELATED-RELATED"/>
    <property type="match status" value="1"/>
</dbReference>
<dbReference type="InterPro" id="IPR016181">
    <property type="entry name" value="Acyl_CoA_acyltransferase"/>
</dbReference>
<dbReference type="Proteomes" id="UP000013526">
    <property type="component" value="Unassembled WGS sequence"/>
</dbReference>
<sequence>MPEVTLRMARQQDAAAMTVLQRASWLAAYGEILGADLLDNLSPSVHLQLWRRRLGSNDPRPMLVCVQGVVVGLLYWRHQDGETGPEAHIRAFYLHPAHWRHGYGKRLWQAVAMQMRRAGYERVSLWLLTGNLVGEGFYLRRGFQFDGVQRTLSQQGRPCLQQKMSRDL</sequence>
<dbReference type="Pfam" id="PF00583">
    <property type="entry name" value="Acetyltransf_1"/>
    <property type="match status" value="1"/>
</dbReference>
<evidence type="ECO:0000259" key="3">
    <source>
        <dbReference type="PROSITE" id="PS51186"/>
    </source>
</evidence>
<gene>
    <name evidence="4" type="ORF">G113_06978</name>
</gene>
<dbReference type="PROSITE" id="PS51186">
    <property type="entry name" value="GNAT"/>
    <property type="match status" value="1"/>
</dbReference>
<dbReference type="InterPro" id="IPR050832">
    <property type="entry name" value="Bact_Acetyltransf"/>
</dbReference>
<dbReference type="Gene3D" id="3.40.630.30">
    <property type="match status" value="1"/>
</dbReference>
<keyword evidence="1 4" id="KW-0808">Transferase</keyword>
<keyword evidence="5" id="KW-1185">Reference proteome</keyword>
<reference evidence="4 5" key="1">
    <citation type="journal article" date="2013" name="Genome Announc.">
        <title>Draft Genome Sequence of Aeromonas molluscorum Strain 848TT, Isolated from Bivalve Molluscs.</title>
        <authorList>
            <person name="Spataro N."/>
            <person name="Farfan M."/>
            <person name="Albarral V."/>
            <person name="Sanglas A."/>
            <person name="Loren J.G."/>
            <person name="Fuste M.C."/>
            <person name="Bosch E."/>
        </authorList>
    </citation>
    <scope>NUCLEOTIDE SEQUENCE [LARGE SCALE GENOMIC DNA]</scope>
    <source>
        <strain evidence="4 5">848</strain>
    </source>
</reference>
<evidence type="ECO:0000256" key="1">
    <source>
        <dbReference type="ARBA" id="ARBA00022679"/>
    </source>
</evidence>
<dbReference type="EMBL" id="AQGQ01000030">
    <property type="protein sequence ID" value="EOD55803.1"/>
    <property type="molecule type" value="Genomic_DNA"/>
</dbReference>
<organism evidence="4 5">
    <name type="scientific">Aeromonas molluscorum 848</name>
    <dbReference type="NCBI Taxonomy" id="1268236"/>
    <lineage>
        <taxon>Bacteria</taxon>
        <taxon>Pseudomonadati</taxon>
        <taxon>Pseudomonadota</taxon>
        <taxon>Gammaproteobacteria</taxon>
        <taxon>Aeromonadales</taxon>
        <taxon>Aeromonadaceae</taxon>
        <taxon>Aeromonas</taxon>
    </lineage>
</organism>
<dbReference type="CDD" id="cd04301">
    <property type="entry name" value="NAT_SF"/>
    <property type="match status" value="1"/>
</dbReference>
<protein>
    <submittedName>
        <fullName evidence="4">N-acetyltransferase GCN5</fullName>
    </submittedName>
</protein>
<keyword evidence="2" id="KW-0012">Acyltransferase</keyword>
<dbReference type="SUPFAM" id="SSF55729">
    <property type="entry name" value="Acyl-CoA N-acyltransferases (Nat)"/>
    <property type="match status" value="1"/>
</dbReference>
<name>R1F7N9_9GAMM</name>
<dbReference type="RefSeq" id="WP_005897176.1">
    <property type="nucleotide sequence ID" value="NZ_AQGQ01000030.1"/>
</dbReference>
<dbReference type="InterPro" id="IPR000182">
    <property type="entry name" value="GNAT_dom"/>
</dbReference>
<dbReference type="OrthoDB" id="5292888at2"/>
<comment type="caution">
    <text evidence="4">The sequence shown here is derived from an EMBL/GenBank/DDBJ whole genome shotgun (WGS) entry which is preliminary data.</text>
</comment>
<evidence type="ECO:0000313" key="5">
    <source>
        <dbReference type="Proteomes" id="UP000013526"/>
    </source>
</evidence>
<dbReference type="PATRIC" id="fig|1268236.3.peg.1386"/>
<feature type="domain" description="N-acetyltransferase" evidence="3">
    <location>
        <begin position="4"/>
        <end position="168"/>
    </location>
</feature>
<evidence type="ECO:0000256" key="2">
    <source>
        <dbReference type="ARBA" id="ARBA00023315"/>
    </source>
</evidence>
<dbReference type="GO" id="GO:0016747">
    <property type="term" value="F:acyltransferase activity, transferring groups other than amino-acyl groups"/>
    <property type="evidence" value="ECO:0007669"/>
    <property type="project" value="InterPro"/>
</dbReference>
<dbReference type="AlphaFoldDB" id="R1F7N9"/>
<accession>R1F7N9</accession>
<proteinExistence type="predicted"/>
<evidence type="ECO:0000313" key="4">
    <source>
        <dbReference type="EMBL" id="EOD55803.1"/>
    </source>
</evidence>